<feature type="compositionally biased region" description="Basic and acidic residues" evidence="3">
    <location>
        <begin position="967"/>
        <end position="992"/>
    </location>
</feature>
<keyword evidence="6" id="KW-1185">Reference proteome</keyword>
<evidence type="ECO:0000313" key="5">
    <source>
        <dbReference type="EMBL" id="KAL3817346.1"/>
    </source>
</evidence>
<reference evidence="5 6" key="1">
    <citation type="submission" date="2024-10" db="EMBL/GenBank/DDBJ databases">
        <title>Updated reference genomes for cyclostephanoid diatoms.</title>
        <authorList>
            <person name="Roberts W.R."/>
            <person name="Alverson A.J."/>
        </authorList>
    </citation>
    <scope>NUCLEOTIDE SEQUENCE [LARGE SCALE GENOMIC DNA]</scope>
    <source>
        <strain evidence="5 6">AJA228-03</strain>
    </source>
</reference>
<dbReference type="EMBL" id="JALLPB020000108">
    <property type="protein sequence ID" value="KAL3817346.1"/>
    <property type="molecule type" value="Genomic_DNA"/>
</dbReference>
<evidence type="ECO:0000313" key="6">
    <source>
        <dbReference type="Proteomes" id="UP001530377"/>
    </source>
</evidence>
<evidence type="ECO:0000256" key="2">
    <source>
        <dbReference type="ARBA" id="ARBA00023180"/>
    </source>
</evidence>
<feature type="compositionally biased region" description="Low complexity" evidence="3">
    <location>
        <begin position="220"/>
        <end position="229"/>
    </location>
</feature>
<feature type="compositionally biased region" description="Basic and acidic residues" evidence="3">
    <location>
        <begin position="116"/>
        <end position="132"/>
    </location>
</feature>
<evidence type="ECO:0000256" key="3">
    <source>
        <dbReference type="SAM" id="MobiDB-lite"/>
    </source>
</evidence>
<feature type="region of interest" description="Disordered" evidence="3">
    <location>
        <begin position="106"/>
        <end position="139"/>
    </location>
</feature>
<protein>
    <submittedName>
        <fullName evidence="5">Uncharacterized protein</fullName>
    </submittedName>
</protein>
<gene>
    <name evidence="5" type="ORF">ACHAXA_006612</name>
</gene>
<evidence type="ECO:0000256" key="1">
    <source>
        <dbReference type="ARBA" id="ARBA00007028"/>
    </source>
</evidence>
<keyword evidence="4" id="KW-0812">Transmembrane</keyword>
<accession>A0ABD3RYU8</accession>
<feature type="compositionally biased region" description="Acidic residues" evidence="3">
    <location>
        <begin position="106"/>
        <end position="115"/>
    </location>
</feature>
<feature type="region of interest" description="Disordered" evidence="3">
    <location>
        <begin position="658"/>
        <end position="680"/>
    </location>
</feature>
<feature type="region of interest" description="Disordered" evidence="3">
    <location>
        <begin position="424"/>
        <end position="453"/>
    </location>
</feature>
<feature type="region of interest" description="Disordered" evidence="3">
    <location>
        <begin position="508"/>
        <end position="548"/>
    </location>
</feature>
<feature type="compositionally biased region" description="Pro residues" evidence="3">
    <location>
        <begin position="1017"/>
        <end position="1030"/>
    </location>
</feature>
<keyword evidence="2" id="KW-0325">Glycoprotein</keyword>
<feature type="region of interest" description="Disordered" evidence="3">
    <location>
        <begin position="967"/>
        <end position="1060"/>
    </location>
</feature>
<feature type="region of interest" description="Disordered" evidence="3">
    <location>
        <begin position="253"/>
        <end position="273"/>
    </location>
</feature>
<name>A0ABD3RYU8_9STRA</name>
<feature type="compositionally biased region" description="Basic and acidic residues" evidence="3">
    <location>
        <begin position="527"/>
        <end position="537"/>
    </location>
</feature>
<keyword evidence="4" id="KW-1133">Transmembrane helix</keyword>
<sequence>MDSVEELPLADRWQAQQLQWHHRREASASERRTARSTDRGQINRMPRYKCKKNPESRYPKGYSNFRLQPSPPATVLSFLLVLCIASAQTIAWGFESMHYSKTELTVGDDMDDSIPENEKSSRDKRSVIEDAKPSSPEEGATATILSRASQLSSLISHLDASDVVEVYVVTRMAHLSNVASNFGGWENSGGDGSRKARGMLDGGITISSTRASESKAGENAPASSSTASANIPSGPVMVHKSALAFRYRPRVASASHSSRSSTASPSSQRNDHEHRKYFELTLEYGPERVGITRSFEAMPVVHMDTELIAEAGYSNIGKYATWANDGRVYYSTQISNEWTDAYYMAPITGVVLEKIIQHAAEYNYKRPRYQPFEVVSIPSGNLVLRSSGADDFVVDMFRDLAELYVEIDPLLVPPRSRIQFYVSDPEEAGVERQGGGQGESRGTLGDVADSNTKRNQMNSNVEMVKGTLEASRAAVFYEKFFNCANAIKTGDYSMYDPPPTQAPTIAPSNAASNMNNTNNTARGGGDSTKDGESKHDTLGVPDASSYSGKDAIEISESNLATGGGDNIVGNSTAIEEIDHTMLDDREDEFNMTGNRQHRYLWSPLMDLLYRGRQLNEMLDNSTDEVTLKITPGAIDDDDDDDVSEFFRTSGVVLTNSTETDDAKGFADDQTEAGKPFEDPVENDPADAAIEAVAVVASNTTSAADTAAATSEAAKAAQKAKDASVAARSKASAEALLSGDGVLMTSILSSCFSDPKYGIRTQEDINHSAARADRNDQIEDDSNEKSGQVIERQDLIIAYIYVDGEVFFRLNLTAPYWGVTRSLETVPPPHMHPEGRSDAVDWTIFLLILAGTFFGLLVMLHQANIVIDKRLRFRRFFHPTKVDSDDIYVLDWEKLKLAGKGGGFPHTDLFFTMEAIPISMGGESHSPSREKDGLDLEMAQLRSPPKYINGSGTSPIRLDLDHKNPIQSALDHDELPTSLRMKRDTPDLVERPTSRTSTKVSFPKQSPVREASVLTFDGPPPDPPNLLTPPPRHPRKSSTLKLSPSGPPMSANVHTTRVHMD</sequence>
<feature type="compositionally biased region" description="Polar residues" evidence="3">
    <location>
        <begin position="993"/>
        <end position="1003"/>
    </location>
</feature>
<dbReference type="InterPro" id="IPR026138">
    <property type="entry name" value="CLN5"/>
</dbReference>
<dbReference type="AlphaFoldDB" id="A0ABD3RYU8"/>
<comment type="similarity">
    <text evidence="1">Belongs to the CLN5 family.</text>
</comment>
<dbReference type="Proteomes" id="UP001530377">
    <property type="component" value="Unassembled WGS sequence"/>
</dbReference>
<organism evidence="5 6">
    <name type="scientific">Cyclostephanos tholiformis</name>
    <dbReference type="NCBI Taxonomy" id="382380"/>
    <lineage>
        <taxon>Eukaryota</taxon>
        <taxon>Sar</taxon>
        <taxon>Stramenopiles</taxon>
        <taxon>Ochrophyta</taxon>
        <taxon>Bacillariophyta</taxon>
        <taxon>Coscinodiscophyceae</taxon>
        <taxon>Thalassiosirophycidae</taxon>
        <taxon>Stephanodiscales</taxon>
        <taxon>Stephanodiscaceae</taxon>
        <taxon>Cyclostephanos</taxon>
    </lineage>
</organism>
<comment type="caution">
    <text evidence="5">The sequence shown here is derived from an EMBL/GenBank/DDBJ whole genome shotgun (WGS) entry which is preliminary data.</text>
</comment>
<feature type="compositionally biased region" description="Low complexity" evidence="3">
    <location>
        <begin position="253"/>
        <end position="267"/>
    </location>
</feature>
<feature type="compositionally biased region" description="Basic and acidic residues" evidence="3">
    <location>
        <begin position="25"/>
        <end position="38"/>
    </location>
</feature>
<proteinExistence type="inferred from homology"/>
<evidence type="ECO:0000256" key="4">
    <source>
        <dbReference type="SAM" id="Phobius"/>
    </source>
</evidence>
<feature type="compositionally biased region" description="Low complexity" evidence="3">
    <location>
        <begin position="508"/>
        <end position="521"/>
    </location>
</feature>
<feature type="region of interest" description="Disordered" evidence="3">
    <location>
        <begin position="20"/>
        <end position="56"/>
    </location>
</feature>
<feature type="region of interest" description="Disordered" evidence="3">
    <location>
        <begin position="208"/>
        <end position="233"/>
    </location>
</feature>
<feature type="transmembrane region" description="Helical" evidence="4">
    <location>
        <begin position="841"/>
        <end position="866"/>
    </location>
</feature>
<dbReference type="PANTHER" id="PTHR15380:SF2">
    <property type="entry name" value="CEROID-LIPOFUSCINOSIS NEURONAL PROTEIN 5"/>
    <property type="match status" value="1"/>
</dbReference>
<keyword evidence="4" id="KW-0472">Membrane</keyword>
<dbReference type="PANTHER" id="PTHR15380">
    <property type="entry name" value="CEROID-LIPOFUSCINOSIS, NEURONAL 5"/>
    <property type="match status" value="1"/>
</dbReference>